<dbReference type="RefSeq" id="WP_057090239.1">
    <property type="nucleotide sequence ID" value="NZ_KY303941.1"/>
</dbReference>
<sequence length="99" mass="12042">MYETRCTNDEKILQDKNKIKATRIELLRLMALDDEWHRDETSELYKKIMACSEELRRLTSDKRKIRRMSQEEYMRLRVLGYTLQEIADYYGVSVPYLNK</sequence>
<evidence type="ECO:0000259" key="1">
    <source>
        <dbReference type="PROSITE" id="PS50943"/>
    </source>
</evidence>
<proteinExistence type="predicted"/>
<name>A0A1W6QXL5_ENTFL</name>
<feature type="domain" description="HTH cro/C1-type" evidence="1">
    <location>
        <begin position="82"/>
        <end position="97"/>
    </location>
</feature>
<keyword evidence="2" id="KW-0614">Plasmid</keyword>
<reference evidence="2" key="1">
    <citation type="submission" date="2016-12" db="EMBL/GenBank/DDBJ databases">
        <title>Characterization of a Plasmid Isolated from Enterococcus faecalis found in the Fecal Material of a Blue Whale.</title>
        <authorList>
            <person name="McLaughlin R."/>
        </authorList>
    </citation>
    <scope>NUCLEOTIDE SEQUENCE</scope>
    <source>
        <strain evidence="2">3</strain>
        <plasmid evidence="2">pGTC3</plasmid>
    </source>
</reference>
<dbReference type="PROSITE" id="PS50943">
    <property type="entry name" value="HTH_CROC1"/>
    <property type="match status" value="1"/>
</dbReference>
<evidence type="ECO:0000313" key="2">
    <source>
        <dbReference type="EMBL" id="ARO46226.1"/>
    </source>
</evidence>
<protein>
    <recommendedName>
        <fullName evidence="1">HTH cro/C1-type domain-containing protein</fullName>
    </recommendedName>
</protein>
<dbReference type="InterPro" id="IPR001387">
    <property type="entry name" value="Cro/C1-type_HTH"/>
</dbReference>
<dbReference type="AlphaFoldDB" id="A0A1W6QXL5"/>
<dbReference type="EMBL" id="KY303941">
    <property type="protein sequence ID" value="ARO46226.1"/>
    <property type="molecule type" value="Genomic_DNA"/>
</dbReference>
<accession>A0A1W6QXL5</accession>
<geneLocation type="plasmid" evidence="2">
    <name>pGTC3</name>
</geneLocation>
<organism evidence="2">
    <name type="scientific">Enterococcus faecalis</name>
    <name type="common">Streptococcus faecalis</name>
    <dbReference type="NCBI Taxonomy" id="1351"/>
    <lineage>
        <taxon>Bacteria</taxon>
        <taxon>Bacillati</taxon>
        <taxon>Bacillota</taxon>
        <taxon>Bacilli</taxon>
        <taxon>Lactobacillales</taxon>
        <taxon>Enterococcaceae</taxon>
        <taxon>Enterococcus</taxon>
    </lineage>
</organism>